<comment type="caution">
    <text evidence="2">The sequence shown here is derived from an EMBL/GenBank/DDBJ whole genome shotgun (WGS) entry which is preliminary data.</text>
</comment>
<dbReference type="EMBL" id="SRLO01001136">
    <property type="protein sequence ID" value="TNN41087.1"/>
    <property type="molecule type" value="Genomic_DNA"/>
</dbReference>
<sequence length="64" mass="6672">MARGGGGKIPGKTGEKAVRVGPSARQRHENPTAAASRVEVSRGELTYARVRRARSLGRLTASGA</sequence>
<organism evidence="2 3">
    <name type="scientific">Liparis tanakae</name>
    <name type="common">Tanaka's snailfish</name>
    <dbReference type="NCBI Taxonomy" id="230148"/>
    <lineage>
        <taxon>Eukaryota</taxon>
        <taxon>Metazoa</taxon>
        <taxon>Chordata</taxon>
        <taxon>Craniata</taxon>
        <taxon>Vertebrata</taxon>
        <taxon>Euteleostomi</taxon>
        <taxon>Actinopterygii</taxon>
        <taxon>Neopterygii</taxon>
        <taxon>Teleostei</taxon>
        <taxon>Neoteleostei</taxon>
        <taxon>Acanthomorphata</taxon>
        <taxon>Eupercaria</taxon>
        <taxon>Perciformes</taxon>
        <taxon>Cottioidei</taxon>
        <taxon>Cottales</taxon>
        <taxon>Liparidae</taxon>
        <taxon>Liparis</taxon>
    </lineage>
</organism>
<evidence type="ECO:0000313" key="3">
    <source>
        <dbReference type="Proteomes" id="UP000314294"/>
    </source>
</evidence>
<evidence type="ECO:0000256" key="1">
    <source>
        <dbReference type="SAM" id="MobiDB-lite"/>
    </source>
</evidence>
<accession>A0A4Z2FIP6</accession>
<dbReference type="AlphaFoldDB" id="A0A4Z2FIP6"/>
<proteinExistence type="predicted"/>
<evidence type="ECO:0000313" key="2">
    <source>
        <dbReference type="EMBL" id="TNN41087.1"/>
    </source>
</evidence>
<protein>
    <submittedName>
        <fullName evidence="2">Uncharacterized protein</fullName>
    </submittedName>
</protein>
<feature type="region of interest" description="Disordered" evidence="1">
    <location>
        <begin position="1"/>
        <end position="45"/>
    </location>
</feature>
<name>A0A4Z2FIP6_9TELE</name>
<keyword evidence="3" id="KW-1185">Reference proteome</keyword>
<reference evidence="2 3" key="1">
    <citation type="submission" date="2019-03" db="EMBL/GenBank/DDBJ databases">
        <title>First draft genome of Liparis tanakae, snailfish: a comprehensive survey of snailfish specific genes.</title>
        <authorList>
            <person name="Kim W."/>
            <person name="Song I."/>
            <person name="Jeong J.-H."/>
            <person name="Kim D."/>
            <person name="Kim S."/>
            <person name="Ryu S."/>
            <person name="Song J.Y."/>
            <person name="Lee S.K."/>
        </authorList>
    </citation>
    <scope>NUCLEOTIDE SEQUENCE [LARGE SCALE GENOMIC DNA]</scope>
    <source>
        <tissue evidence="2">Muscle</tissue>
    </source>
</reference>
<dbReference type="Proteomes" id="UP000314294">
    <property type="component" value="Unassembled WGS sequence"/>
</dbReference>
<gene>
    <name evidence="2" type="ORF">EYF80_048751</name>
</gene>